<keyword evidence="3" id="KW-0378">Hydrolase</keyword>
<protein>
    <recommendedName>
        <fullName evidence="7">Guanine deaminase</fullName>
    </recommendedName>
</protein>
<dbReference type="EMBL" id="JAAAHW010010414">
    <property type="protein sequence ID" value="KAF9926356.1"/>
    <property type="molecule type" value="Genomic_DNA"/>
</dbReference>
<evidence type="ECO:0000256" key="1">
    <source>
        <dbReference type="ARBA" id="ARBA00001947"/>
    </source>
</evidence>
<reference evidence="5" key="1">
    <citation type="journal article" date="2020" name="Fungal Divers.">
        <title>Resolving the Mortierellaceae phylogeny through synthesis of multi-gene phylogenetics and phylogenomics.</title>
        <authorList>
            <person name="Vandepol N."/>
            <person name="Liber J."/>
            <person name="Desiro A."/>
            <person name="Na H."/>
            <person name="Kennedy M."/>
            <person name="Barry K."/>
            <person name="Grigoriev I.V."/>
            <person name="Miller A.N."/>
            <person name="O'Donnell K."/>
            <person name="Stajich J.E."/>
            <person name="Bonito G."/>
        </authorList>
    </citation>
    <scope>NUCLEOTIDE SEQUENCE</scope>
    <source>
        <strain evidence="5">MES-2147</strain>
    </source>
</reference>
<dbReference type="InterPro" id="IPR011059">
    <property type="entry name" value="Metal-dep_hydrolase_composite"/>
</dbReference>
<evidence type="ECO:0000313" key="5">
    <source>
        <dbReference type="EMBL" id="KAF9926356.1"/>
    </source>
</evidence>
<name>A0A9P6IIZ3_9FUNG</name>
<evidence type="ECO:0000256" key="3">
    <source>
        <dbReference type="ARBA" id="ARBA00022801"/>
    </source>
</evidence>
<comment type="cofactor">
    <cofactor evidence="1">
        <name>Zn(2+)</name>
        <dbReference type="ChEBI" id="CHEBI:29105"/>
    </cofactor>
</comment>
<gene>
    <name evidence="5" type="ORF">BGZ65_007324</name>
</gene>
<keyword evidence="6" id="KW-1185">Reference proteome</keyword>
<comment type="caution">
    <text evidence="5">The sequence shown here is derived from an EMBL/GenBank/DDBJ whole genome shotgun (WGS) entry which is preliminary data.</text>
</comment>
<dbReference type="AlphaFoldDB" id="A0A9P6IIZ3"/>
<dbReference type="InterPro" id="IPR051607">
    <property type="entry name" value="Metallo-dep_hydrolases"/>
</dbReference>
<dbReference type="GO" id="GO:0008270">
    <property type="term" value="F:zinc ion binding"/>
    <property type="evidence" value="ECO:0007669"/>
    <property type="project" value="TreeGrafter"/>
</dbReference>
<dbReference type="GO" id="GO:0005829">
    <property type="term" value="C:cytosol"/>
    <property type="evidence" value="ECO:0007669"/>
    <property type="project" value="TreeGrafter"/>
</dbReference>
<accession>A0A9P6IIZ3</accession>
<organism evidence="5 6">
    <name type="scientific">Modicella reniformis</name>
    <dbReference type="NCBI Taxonomy" id="1440133"/>
    <lineage>
        <taxon>Eukaryota</taxon>
        <taxon>Fungi</taxon>
        <taxon>Fungi incertae sedis</taxon>
        <taxon>Mucoromycota</taxon>
        <taxon>Mortierellomycotina</taxon>
        <taxon>Mortierellomycetes</taxon>
        <taxon>Mortierellales</taxon>
        <taxon>Mortierellaceae</taxon>
        <taxon>Modicella</taxon>
    </lineage>
</organism>
<dbReference type="PANTHER" id="PTHR11271">
    <property type="entry name" value="GUANINE DEAMINASE"/>
    <property type="match status" value="1"/>
</dbReference>
<proteinExistence type="predicted"/>
<dbReference type="SUPFAM" id="SSF51338">
    <property type="entry name" value="Composite domain of metallo-dependent hydrolases"/>
    <property type="match status" value="1"/>
</dbReference>
<evidence type="ECO:0008006" key="7">
    <source>
        <dbReference type="Google" id="ProtNLM"/>
    </source>
</evidence>
<keyword evidence="2" id="KW-0479">Metal-binding</keyword>
<sequence length="81" mass="9140">MGGARVMELQDTIGNFEVGKEFDAILVNTTADNTPLDVFEHDEIETKFEKYLFVGDDRNNEKIYVQGKEVRLPGSTTASRK</sequence>
<dbReference type="PANTHER" id="PTHR11271:SF6">
    <property type="entry name" value="GUANINE DEAMINASE"/>
    <property type="match status" value="1"/>
</dbReference>
<dbReference type="GO" id="GO:0046098">
    <property type="term" value="P:guanine metabolic process"/>
    <property type="evidence" value="ECO:0007669"/>
    <property type="project" value="TreeGrafter"/>
</dbReference>
<dbReference type="Gene3D" id="2.30.40.10">
    <property type="entry name" value="Urease, subunit C, domain 1"/>
    <property type="match status" value="1"/>
</dbReference>
<dbReference type="OrthoDB" id="194468at2759"/>
<evidence type="ECO:0000313" key="6">
    <source>
        <dbReference type="Proteomes" id="UP000749646"/>
    </source>
</evidence>
<evidence type="ECO:0000256" key="4">
    <source>
        <dbReference type="ARBA" id="ARBA00022833"/>
    </source>
</evidence>
<keyword evidence="4" id="KW-0862">Zinc</keyword>
<dbReference type="Proteomes" id="UP000749646">
    <property type="component" value="Unassembled WGS sequence"/>
</dbReference>
<dbReference type="GO" id="GO:0008892">
    <property type="term" value="F:guanine deaminase activity"/>
    <property type="evidence" value="ECO:0007669"/>
    <property type="project" value="TreeGrafter"/>
</dbReference>
<evidence type="ECO:0000256" key="2">
    <source>
        <dbReference type="ARBA" id="ARBA00022723"/>
    </source>
</evidence>